<keyword evidence="3" id="KW-0902">Two-component regulatory system</keyword>
<feature type="domain" description="DUF5931" evidence="8">
    <location>
        <begin position="14"/>
        <end position="160"/>
    </location>
</feature>
<dbReference type="Pfam" id="PF19354">
    <property type="entry name" value="DUF5931"/>
    <property type="match status" value="1"/>
</dbReference>
<dbReference type="Proteomes" id="UP000655410">
    <property type="component" value="Unassembled WGS sequence"/>
</dbReference>
<keyword evidence="6" id="KW-0812">Transmembrane</keyword>
<protein>
    <submittedName>
        <fullName evidence="9">Histidine kinase</fullName>
    </submittedName>
</protein>
<keyword evidence="4" id="KW-0175">Coiled coil</keyword>
<evidence type="ECO:0000313" key="9">
    <source>
        <dbReference type="EMBL" id="GGO87236.1"/>
    </source>
</evidence>
<dbReference type="InterPro" id="IPR003594">
    <property type="entry name" value="HATPase_dom"/>
</dbReference>
<dbReference type="EMBL" id="BMNI01000002">
    <property type="protein sequence ID" value="GGO87236.1"/>
    <property type="molecule type" value="Genomic_DNA"/>
</dbReference>
<feature type="transmembrane region" description="Helical" evidence="6">
    <location>
        <begin position="21"/>
        <end position="41"/>
    </location>
</feature>
<feature type="transmembrane region" description="Helical" evidence="6">
    <location>
        <begin position="150"/>
        <end position="170"/>
    </location>
</feature>
<dbReference type="PANTHER" id="PTHR24421:SF61">
    <property type="entry name" value="OXYGEN SENSOR HISTIDINE KINASE NREB"/>
    <property type="match status" value="1"/>
</dbReference>
<dbReference type="PANTHER" id="PTHR24421">
    <property type="entry name" value="NITRATE/NITRITE SENSOR PROTEIN NARX-RELATED"/>
    <property type="match status" value="1"/>
</dbReference>
<evidence type="ECO:0000256" key="3">
    <source>
        <dbReference type="ARBA" id="ARBA00023012"/>
    </source>
</evidence>
<keyword evidence="6" id="KW-1133">Transmembrane helix</keyword>
<keyword evidence="1" id="KW-0808">Transferase</keyword>
<keyword evidence="10" id="KW-1185">Reference proteome</keyword>
<feature type="domain" description="Histidine kinase/HSP90-like ATPase" evidence="7">
    <location>
        <begin position="291"/>
        <end position="381"/>
    </location>
</feature>
<dbReference type="InterPro" id="IPR050482">
    <property type="entry name" value="Sensor_HK_TwoCompSys"/>
</dbReference>
<evidence type="ECO:0000259" key="8">
    <source>
        <dbReference type="Pfam" id="PF19354"/>
    </source>
</evidence>
<sequence>MAARLPDPAPEHAVADGMFRVLLWLRLVVTANMLGVIAWRWETVARPVAAIVVVAALLLWTGVASWAYADQRRRRASLLVTDLVVGVGSLLATPWVKGPDFTATVPGFWVMAVVLSWAALWGARGGFVAAACVAVADLGIRWPHISESNYGNVFLLLIGGPLLGRLASALKDLARERDRAQRAAALAEERARLARVVHDGVLQVLALMQRKGPDLGGEGVELGRLAGEQEARLRALLIVDERSDREQVGGRSEVDLTTSIAALAARRTPAVEVSTPGTPLLLPALVVEDLVAATGACLDNVASHVGDAAHAWVLVEDLGGSVVVTVRDEGGGIAEGRLRSAAEEGRLGVVQSIVGRLQDLGGEAHLTTGPEGTEWELSVPRVDT</sequence>
<evidence type="ECO:0000256" key="6">
    <source>
        <dbReference type="SAM" id="Phobius"/>
    </source>
</evidence>
<dbReference type="RefSeq" id="WP_188783043.1">
    <property type="nucleotide sequence ID" value="NZ_BMNI01000002.1"/>
</dbReference>
<feature type="transmembrane region" description="Helical" evidence="6">
    <location>
        <begin position="76"/>
        <end position="95"/>
    </location>
</feature>
<feature type="coiled-coil region" evidence="4">
    <location>
        <begin position="163"/>
        <end position="190"/>
    </location>
</feature>
<dbReference type="SUPFAM" id="SSF55874">
    <property type="entry name" value="ATPase domain of HSP90 chaperone/DNA topoisomerase II/histidine kinase"/>
    <property type="match status" value="1"/>
</dbReference>
<keyword evidence="6" id="KW-0472">Membrane</keyword>
<keyword evidence="2 9" id="KW-0418">Kinase</keyword>
<name>A0ABQ2N8L2_9ACTN</name>
<evidence type="ECO:0000313" key="10">
    <source>
        <dbReference type="Proteomes" id="UP000655410"/>
    </source>
</evidence>
<feature type="region of interest" description="Disordered" evidence="5">
    <location>
        <begin position="364"/>
        <end position="384"/>
    </location>
</feature>
<evidence type="ECO:0000256" key="5">
    <source>
        <dbReference type="SAM" id="MobiDB-lite"/>
    </source>
</evidence>
<reference evidence="10" key="1">
    <citation type="journal article" date="2019" name="Int. J. Syst. Evol. Microbiol.">
        <title>The Global Catalogue of Microorganisms (GCM) 10K type strain sequencing project: providing services to taxonomists for standard genome sequencing and annotation.</title>
        <authorList>
            <consortium name="The Broad Institute Genomics Platform"/>
            <consortium name="The Broad Institute Genome Sequencing Center for Infectious Disease"/>
            <person name="Wu L."/>
            <person name="Ma J."/>
        </authorList>
    </citation>
    <scope>NUCLEOTIDE SEQUENCE [LARGE SCALE GENOMIC DNA]</scope>
    <source>
        <strain evidence="10">CGMCC 4.7371</strain>
    </source>
</reference>
<accession>A0ABQ2N8L2</accession>
<dbReference type="NCBIfam" id="NF047322">
    <property type="entry name" value="HK_morpho_MacS"/>
    <property type="match status" value="1"/>
</dbReference>
<dbReference type="InterPro" id="IPR036890">
    <property type="entry name" value="HATPase_C_sf"/>
</dbReference>
<dbReference type="GO" id="GO:0016301">
    <property type="term" value="F:kinase activity"/>
    <property type="evidence" value="ECO:0007669"/>
    <property type="project" value="UniProtKB-KW"/>
</dbReference>
<evidence type="ECO:0000256" key="1">
    <source>
        <dbReference type="ARBA" id="ARBA00022679"/>
    </source>
</evidence>
<dbReference type="InterPro" id="IPR045975">
    <property type="entry name" value="DUF5931"/>
</dbReference>
<dbReference type="Gene3D" id="3.30.565.10">
    <property type="entry name" value="Histidine kinase-like ATPase, C-terminal domain"/>
    <property type="match status" value="1"/>
</dbReference>
<dbReference type="Pfam" id="PF02518">
    <property type="entry name" value="HATPase_c"/>
    <property type="match status" value="1"/>
</dbReference>
<feature type="transmembrane region" description="Helical" evidence="6">
    <location>
        <begin position="47"/>
        <end position="69"/>
    </location>
</feature>
<comment type="caution">
    <text evidence="9">The sequence shown here is derived from an EMBL/GenBank/DDBJ whole genome shotgun (WGS) entry which is preliminary data.</text>
</comment>
<proteinExistence type="predicted"/>
<evidence type="ECO:0000256" key="2">
    <source>
        <dbReference type="ARBA" id="ARBA00022777"/>
    </source>
</evidence>
<evidence type="ECO:0000256" key="4">
    <source>
        <dbReference type="SAM" id="Coils"/>
    </source>
</evidence>
<organism evidence="9 10">
    <name type="scientific">Nocardioides phosphati</name>
    <dbReference type="NCBI Taxonomy" id="1867775"/>
    <lineage>
        <taxon>Bacteria</taxon>
        <taxon>Bacillati</taxon>
        <taxon>Actinomycetota</taxon>
        <taxon>Actinomycetes</taxon>
        <taxon>Propionibacteriales</taxon>
        <taxon>Nocardioidaceae</taxon>
        <taxon>Nocardioides</taxon>
    </lineage>
</organism>
<evidence type="ECO:0000259" key="7">
    <source>
        <dbReference type="Pfam" id="PF02518"/>
    </source>
</evidence>
<gene>
    <name evidence="9" type="ORF">GCM10011584_11360</name>
</gene>